<reference evidence="5" key="3">
    <citation type="submission" date="2025-09" db="UniProtKB">
        <authorList>
            <consortium name="Ensembl"/>
        </authorList>
    </citation>
    <scope>IDENTIFICATION</scope>
</reference>
<organism evidence="5 6">
    <name type="scientific">Myripristis murdjan</name>
    <name type="common">pinecone soldierfish</name>
    <dbReference type="NCBI Taxonomy" id="586833"/>
    <lineage>
        <taxon>Eukaryota</taxon>
        <taxon>Metazoa</taxon>
        <taxon>Chordata</taxon>
        <taxon>Craniata</taxon>
        <taxon>Vertebrata</taxon>
        <taxon>Euteleostomi</taxon>
        <taxon>Actinopterygii</taxon>
        <taxon>Neopterygii</taxon>
        <taxon>Teleostei</taxon>
        <taxon>Neoteleostei</taxon>
        <taxon>Acanthomorphata</taxon>
        <taxon>Holocentriformes</taxon>
        <taxon>Holocentridae</taxon>
        <taxon>Myripristis</taxon>
    </lineage>
</organism>
<proteinExistence type="inferred from homology"/>
<gene>
    <name evidence="5" type="primary">LOC115376778</name>
</gene>
<dbReference type="GO" id="GO:0005615">
    <property type="term" value="C:extracellular space"/>
    <property type="evidence" value="ECO:0007669"/>
    <property type="project" value="UniProtKB-KW"/>
</dbReference>
<accession>A0A667XUM3</accession>
<dbReference type="Pfam" id="PF00048">
    <property type="entry name" value="IL8"/>
    <property type="match status" value="1"/>
</dbReference>
<comment type="similarity">
    <text evidence="1">Belongs to the intercrine beta (chemokine CC) family.</text>
</comment>
<dbReference type="OrthoDB" id="8934837at2759"/>
<keyword evidence="6" id="KW-1185">Reference proteome</keyword>
<dbReference type="GO" id="GO:0006955">
    <property type="term" value="P:immune response"/>
    <property type="evidence" value="ECO:0007669"/>
    <property type="project" value="InterPro"/>
</dbReference>
<dbReference type="InParanoid" id="A0A667XUM3"/>
<dbReference type="PANTHER" id="PTHR12015:SF108">
    <property type="entry name" value="C-C MOTIF CHEMOKINE 20"/>
    <property type="match status" value="1"/>
</dbReference>
<evidence type="ECO:0000313" key="6">
    <source>
        <dbReference type="Proteomes" id="UP000472263"/>
    </source>
</evidence>
<dbReference type="GeneID" id="115376778"/>
<keyword evidence="3" id="KW-0732">Signal</keyword>
<dbReference type="CDD" id="cd00272">
    <property type="entry name" value="Chemokine_CC"/>
    <property type="match status" value="1"/>
</dbReference>
<dbReference type="InterPro" id="IPR039809">
    <property type="entry name" value="Chemokine_b/g/d"/>
</dbReference>
<evidence type="ECO:0000313" key="5">
    <source>
        <dbReference type="Ensembl" id="ENSMMDP00005018023.1"/>
    </source>
</evidence>
<dbReference type="PANTHER" id="PTHR12015">
    <property type="entry name" value="SMALL INDUCIBLE CYTOKINE A"/>
    <property type="match status" value="1"/>
</dbReference>
<feature type="signal peptide" evidence="3">
    <location>
        <begin position="1"/>
        <end position="22"/>
    </location>
</feature>
<dbReference type="Proteomes" id="UP000472263">
    <property type="component" value="Chromosome 18"/>
</dbReference>
<dbReference type="InterPro" id="IPR036048">
    <property type="entry name" value="Interleukin_8-like_sf"/>
</dbReference>
<protein>
    <submittedName>
        <fullName evidence="5">C-C motif chemokine 3-like</fullName>
    </submittedName>
</protein>
<sequence>MPSSQVLLLCILGAALFSTVLANNGISPEDCCFAFYPRRVNKNLIASYYLTDQRCTRTGAIIVTKRGKHICVDPNLSWVQGIMKLLDERGF</sequence>
<evidence type="ECO:0000256" key="1">
    <source>
        <dbReference type="ARBA" id="ARBA00010868"/>
    </source>
</evidence>
<dbReference type="Ensembl" id="ENSMMDT00005018470.1">
    <property type="protein sequence ID" value="ENSMMDP00005018023.1"/>
    <property type="gene ID" value="ENSMMDG00005009031.1"/>
</dbReference>
<reference evidence="5" key="1">
    <citation type="submission" date="2019-06" db="EMBL/GenBank/DDBJ databases">
        <authorList>
            <consortium name="Wellcome Sanger Institute Data Sharing"/>
        </authorList>
    </citation>
    <scope>NUCLEOTIDE SEQUENCE [LARGE SCALE GENOMIC DNA]</scope>
</reference>
<dbReference type="CTD" id="100537088"/>
<dbReference type="SUPFAM" id="SSF54117">
    <property type="entry name" value="Interleukin 8-like chemokines"/>
    <property type="match status" value="1"/>
</dbReference>
<name>A0A667XUM3_9TELE</name>
<keyword evidence="2" id="KW-0202">Cytokine</keyword>
<feature type="chain" id="PRO_5025327825" evidence="3">
    <location>
        <begin position="23"/>
        <end position="91"/>
    </location>
</feature>
<dbReference type="FunCoup" id="A0A667XUM3">
    <property type="interactions" value="1"/>
</dbReference>
<dbReference type="FunFam" id="2.40.50.40:FF:000002">
    <property type="entry name" value="C-C motif chemokine"/>
    <property type="match status" value="1"/>
</dbReference>
<dbReference type="RefSeq" id="XP_029932398.1">
    <property type="nucleotide sequence ID" value="XM_030076538.1"/>
</dbReference>
<evidence type="ECO:0000256" key="2">
    <source>
        <dbReference type="ARBA" id="ARBA00022514"/>
    </source>
</evidence>
<dbReference type="AlphaFoldDB" id="A0A667XUM3"/>
<evidence type="ECO:0000259" key="4">
    <source>
        <dbReference type="SMART" id="SM00199"/>
    </source>
</evidence>
<dbReference type="SMART" id="SM00199">
    <property type="entry name" value="SCY"/>
    <property type="match status" value="1"/>
</dbReference>
<evidence type="ECO:0000256" key="3">
    <source>
        <dbReference type="SAM" id="SignalP"/>
    </source>
</evidence>
<reference evidence="5" key="2">
    <citation type="submission" date="2025-08" db="UniProtKB">
        <authorList>
            <consortium name="Ensembl"/>
        </authorList>
    </citation>
    <scope>IDENTIFICATION</scope>
</reference>
<feature type="domain" description="Chemokine interleukin-8-like" evidence="4">
    <location>
        <begin position="28"/>
        <end position="86"/>
    </location>
</feature>
<dbReference type="GO" id="GO:0008009">
    <property type="term" value="F:chemokine activity"/>
    <property type="evidence" value="ECO:0007669"/>
    <property type="project" value="InterPro"/>
</dbReference>
<dbReference type="Gene3D" id="2.40.50.40">
    <property type="match status" value="1"/>
</dbReference>
<dbReference type="GeneTree" id="ENSGT01100000263482"/>
<dbReference type="InterPro" id="IPR001811">
    <property type="entry name" value="Chemokine_IL8-like_dom"/>
</dbReference>